<name>A0AAN7Q0P9_9COLE</name>
<comment type="subcellular location">
    <subcellularLocation>
        <location evidence="2">Nucleus</location>
    </subcellularLocation>
</comment>
<accession>A0AAN7Q0P9</accession>
<keyword evidence="10" id="KW-1185">Reference proteome</keyword>
<keyword evidence="4" id="KW-0540">Nuclease</keyword>
<reference evidence="10" key="1">
    <citation type="submission" date="2023-01" db="EMBL/GenBank/DDBJ databases">
        <title>Key to firefly adult light organ development and bioluminescence: homeobox transcription factors regulate luciferase expression and transportation to peroxisome.</title>
        <authorList>
            <person name="Fu X."/>
        </authorList>
    </citation>
    <scope>NUCLEOTIDE SEQUENCE [LARGE SCALE GENOMIC DNA]</scope>
</reference>
<dbReference type="Pfam" id="PF13359">
    <property type="entry name" value="DDE_Tnp_4"/>
    <property type="match status" value="1"/>
</dbReference>
<dbReference type="InterPro" id="IPR027806">
    <property type="entry name" value="HARBI1_dom"/>
</dbReference>
<sequence length="170" mass="19857">MVFPKFTEEKWREIAFDFNRKWNFPNCIGAIYGKHIAMQAPNNAGSEFFNYKDYHSIVLLGICDANYLFTMVDISASGRQSDGGIFKNALFYEQITNDCLNKPEAKYIPNTNIKTPFLLFGDEAFPLTKYMMTPYPGRKERLPGRIRIYNYRLSRCRRMIENTFGILVSR</sequence>
<gene>
    <name evidence="9" type="ORF">RN001_005743</name>
</gene>
<feature type="domain" description="DDE Tnp4" evidence="8">
    <location>
        <begin position="31"/>
        <end position="167"/>
    </location>
</feature>
<evidence type="ECO:0000259" key="8">
    <source>
        <dbReference type="Pfam" id="PF13359"/>
    </source>
</evidence>
<dbReference type="GO" id="GO:0004518">
    <property type="term" value="F:nuclease activity"/>
    <property type="evidence" value="ECO:0007669"/>
    <property type="project" value="UniProtKB-KW"/>
</dbReference>
<dbReference type="PANTHER" id="PTHR22930:SF269">
    <property type="entry name" value="NUCLEASE HARBI1-LIKE PROTEIN"/>
    <property type="match status" value="1"/>
</dbReference>
<dbReference type="EMBL" id="JARPUR010000002">
    <property type="protein sequence ID" value="KAK4882424.1"/>
    <property type="molecule type" value="Genomic_DNA"/>
</dbReference>
<comment type="similarity">
    <text evidence="3">Belongs to the HARBI1 family.</text>
</comment>
<evidence type="ECO:0000256" key="7">
    <source>
        <dbReference type="ARBA" id="ARBA00023242"/>
    </source>
</evidence>
<proteinExistence type="inferred from homology"/>
<keyword evidence="7" id="KW-0539">Nucleus</keyword>
<dbReference type="GO" id="GO:0046872">
    <property type="term" value="F:metal ion binding"/>
    <property type="evidence" value="ECO:0007669"/>
    <property type="project" value="UniProtKB-KW"/>
</dbReference>
<dbReference type="AlphaFoldDB" id="A0AAN7Q0P9"/>
<evidence type="ECO:0000256" key="4">
    <source>
        <dbReference type="ARBA" id="ARBA00022722"/>
    </source>
</evidence>
<keyword evidence="6" id="KW-0378">Hydrolase</keyword>
<dbReference type="Proteomes" id="UP001353858">
    <property type="component" value="Unassembled WGS sequence"/>
</dbReference>
<keyword evidence="5" id="KW-0479">Metal-binding</keyword>
<comment type="caution">
    <text evidence="9">The sequence shown here is derived from an EMBL/GenBank/DDBJ whole genome shotgun (WGS) entry which is preliminary data.</text>
</comment>
<dbReference type="GO" id="GO:0016787">
    <property type="term" value="F:hydrolase activity"/>
    <property type="evidence" value="ECO:0007669"/>
    <property type="project" value="UniProtKB-KW"/>
</dbReference>
<evidence type="ECO:0000256" key="1">
    <source>
        <dbReference type="ARBA" id="ARBA00001968"/>
    </source>
</evidence>
<evidence type="ECO:0000256" key="2">
    <source>
        <dbReference type="ARBA" id="ARBA00004123"/>
    </source>
</evidence>
<comment type="cofactor">
    <cofactor evidence="1">
        <name>a divalent metal cation</name>
        <dbReference type="ChEBI" id="CHEBI:60240"/>
    </cofactor>
</comment>
<organism evidence="9 10">
    <name type="scientific">Aquatica leii</name>
    <dbReference type="NCBI Taxonomy" id="1421715"/>
    <lineage>
        <taxon>Eukaryota</taxon>
        <taxon>Metazoa</taxon>
        <taxon>Ecdysozoa</taxon>
        <taxon>Arthropoda</taxon>
        <taxon>Hexapoda</taxon>
        <taxon>Insecta</taxon>
        <taxon>Pterygota</taxon>
        <taxon>Neoptera</taxon>
        <taxon>Endopterygota</taxon>
        <taxon>Coleoptera</taxon>
        <taxon>Polyphaga</taxon>
        <taxon>Elateriformia</taxon>
        <taxon>Elateroidea</taxon>
        <taxon>Lampyridae</taxon>
        <taxon>Luciolinae</taxon>
        <taxon>Aquatica</taxon>
    </lineage>
</organism>
<dbReference type="InterPro" id="IPR045249">
    <property type="entry name" value="HARBI1-like"/>
</dbReference>
<evidence type="ECO:0000256" key="6">
    <source>
        <dbReference type="ARBA" id="ARBA00022801"/>
    </source>
</evidence>
<evidence type="ECO:0000256" key="3">
    <source>
        <dbReference type="ARBA" id="ARBA00006958"/>
    </source>
</evidence>
<evidence type="ECO:0000256" key="5">
    <source>
        <dbReference type="ARBA" id="ARBA00022723"/>
    </source>
</evidence>
<dbReference type="PANTHER" id="PTHR22930">
    <property type="match status" value="1"/>
</dbReference>
<dbReference type="GO" id="GO:0005634">
    <property type="term" value="C:nucleus"/>
    <property type="evidence" value="ECO:0007669"/>
    <property type="project" value="UniProtKB-SubCell"/>
</dbReference>
<evidence type="ECO:0000313" key="10">
    <source>
        <dbReference type="Proteomes" id="UP001353858"/>
    </source>
</evidence>
<protein>
    <recommendedName>
        <fullName evidence="8">DDE Tnp4 domain-containing protein</fullName>
    </recommendedName>
</protein>
<evidence type="ECO:0000313" key="9">
    <source>
        <dbReference type="EMBL" id="KAK4882424.1"/>
    </source>
</evidence>